<dbReference type="SUPFAM" id="SSF51735">
    <property type="entry name" value="NAD(P)-binding Rossmann-fold domains"/>
    <property type="match status" value="1"/>
</dbReference>
<comment type="caution">
    <text evidence="7">The sequence shown here is derived from an EMBL/GenBank/DDBJ whole genome shotgun (WGS) entry which is preliminary data.</text>
</comment>
<dbReference type="InterPro" id="IPR050223">
    <property type="entry name" value="D-isomer_2-hydroxyacid_DH"/>
</dbReference>
<name>A0A2P7RDC7_9GAMM</name>
<dbReference type="InterPro" id="IPR006140">
    <property type="entry name" value="D-isomer_DH_NAD-bd"/>
</dbReference>
<reference evidence="7 8" key="1">
    <citation type="submission" date="2018-03" db="EMBL/GenBank/DDBJ databases">
        <title>The draft genome of Zobellella sp. 59N8.</title>
        <authorList>
            <person name="Liu L."/>
            <person name="Li L."/>
            <person name="Zhang X."/>
            <person name="Liang L."/>
            <person name="Wang T."/>
        </authorList>
    </citation>
    <scope>NUCLEOTIDE SEQUENCE [LARGE SCALE GENOMIC DNA]</scope>
    <source>
        <strain evidence="7 8">59N8</strain>
    </source>
</reference>
<dbReference type="GO" id="GO:0016618">
    <property type="term" value="F:hydroxypyruvate reductase [NAD(P)H] activity"/>
    <property type="evidence" value="ECO:0007669"/>
    <property type="project" value="TreeGrafter"/>
</dbReference>
<dbReference type="PANTHER" id="PTHR10996:SF178">
    <property type="entry name" value="2-HYDROXYACID DEHYDROGENASE YGL185C-RELATED"/>
    <property type="match status" value="1"/>
</dbReference>
<dbReference type="Gene3D" id="3.40.50.720">
    <property type="entry name" value="NAD(P)-binding Rossmann-like Domain"/>
    <property type="match status" value="2"/>
</dbReference>
<evidence type="ECO:0000313" key="7">
    <source>
        <dbReference type="EMBL" id="PSJ48199.1"/>
    </source>
</evidence>
<comment type="similarity">
    <text evidence="4">Belongs to the D-isomer specific 2-hydroxyacid dehydrogenase family.</text>
</comment>
<keyword evidence="3" id="KW-0520">NAD</keyword>
<dbReference type="Pfam" id="PF02826">
    <property type="entry name" value="2-Hacid_dh_C"/>
    <property type="match status" value="1"/>
</dbReference>
<dbReference type="EMBL" id="PXYG01000001">
    <property type="protein sequence ID" value="PSJ48199.1"/>
    <property type="molecule type" value="Genomic_DNA"/>
</dbReference>
<dbReference type="PANTHER" id="PTHR10996">
    <property type="entry name" value="2-HYDROXYACID DEHYDROGENASE-RELATED"/>
    <property type="match status" value="1"/>
</dbReference>
<keyword evidence="2 4" id="KW-0560">Oxidoreductase</keyword>
<sequence length="328" mass="34990">MVADVLETVADTAADIAVIGAAVVWPNRPAQMQMLEQRYHLHRLDLAADPDALLAAVGGRVRAVVTSHGGGFPKHLLDRLPRLEIVASSGVGVDTLCVADCHARGIPVTHTPDVLTEDVADMGLLLLATVRRLLPAERWVRQGLWQKRGMMPLNRSVTGKKLGIVGLGRIGKAIARRAEAFGMAVCYYGRRRQEGVDYPWYDDLVQLAREVDILMPVLPGGEQTRGIISAEVLRALGPGGYFVNIARGSVVDEPALVALLQQGGLAGAGLDVFADEPRVPAALLDLDNVVLQPHCASGTEETRGAMAQLVVDNLAAHFAGRPLLTPVG</sequence>
<dbReference type="GO" id="GO:0030267">
    <property type="term" value="F:glyoxylate reductase (NADPH) activity"/>
    <property type="evidence" value="ECO:0007669"/>
    <property type="project" value="TreeGrafter"/>
</dbReference>
<dbReference type="AlphaFoldDB" id="A0A2P7RDC7"/>
<organism evidence="7 8">
    <name type="scientific">Zobellella endophytica</name>
    <dbReference type="NCBI Taxonomy" id="2116700"/>
    <lineage>
        <taxon>Bacteria</taxon>
        <taxon>Pseudomonadati</taxon>
        <taxon>Pseudomonadota</taxon>
        <taxon>Gammaproteobacteria</taxon>
        <taxon>Aeromonadales</taxon>
        <taxon>Aeromonadaceae</taxon>
        <taxon>Zobellella</taxon>
    </lineage>
</organism>
<evidence type="ECO:0000259" key="5">
    <source>
        <dbReference type="Pfam" id="PF00389"/>
    </source>
</evidence>
<dbReference type="OrthoDB" id="9805416at2"/>
<dbReference type="GO" id="GO:0005829">
    <property type="term" value="C:cytosol"/>
    <property type="evidence" value="ECO:0007669"/>
    <property type="project" value="TreeGrafter"/>
</dbReference>
<evidence type="ECO:0000256" key="2">
    <source>
        <dbReference type="ARBA" id="ARBA00023002"/>
    </source>
</evidence>
<dbReference type="SUPFAM" id="SSF52283">
    <property type="entry name" value="Formate/glycerate dehydrogenase catalytic domain-like"/>
    <property type="match status" value="1"/>
</dbReference>
<dbReference type="FunFam" id="3.40.50.720:FF:000213">
    <property type="entry name" value="Putative 2-hydroxyacid dehydrogenase"/>
    <property type="match status" value="1"/>
</dbReference>
<proteinExistence type="inferred from homology"/>
<dbReference type="Proteomes" id="UP000240243">
    <property type="component" value="Unassembled WGS sequence"/>
</dbReference>
<keyword evidence="8" id="KW-1185">Reference proteome</keyword>
<evidence type="ECO:0000259" key="6">
    <source>
        <dbReference type="Pfam" id="PF02826"/>
    </source>
</evidence>
<feature type="domain" description="D-isomer specific 2-hydroxyacid dehydrogenase NAD-binding" evidence="6">
    <location>
        <begin position="125"/>
        <end position="296"/>
    </location>
</feature>
<evidence type="ECO:0000256" key="4">
    <source>
        <dbReference type="RuleBase" id="RU003719"/>
    </source>
</evidence>
<dbReference type="GO" id="GO:0051287">
    <property type="term" value="F:NAD binding"/>
    <property type="evidence" value="ECO:0007669"/>
    <property type="project" value="InterPro"/>
</dbReference>
<dbReference type="InterPro" id="IPR036291">
    <property type="entry name" value="NAD(P)-bd_dom_sf"/>
</dbReference>
<protein>
    <submittedName>
        <fullName evidence="7">Dihydrofolate reductase</fullName>
    </submittedName>
</protein>
<gene>
    <name evidence="7" type="ORF">C7H85_02605</name>
</gene>
<keyword evidence="1" id="KW-0521">NADP</keyword>
<accession>A0A2P7RDC7</accession>
<evidence type="ECO:0000313" key="8">
    <source>
        <dbReference type="Proteomes" id="UP000240243"/>
    </source>
</evidence>
<dbReference type="Pfam" id="PF00389">
    <property type="entry name" value="2-Hacid_dh"/>
    <property type="match status" value="1"/>
</dbReference>
<dbReference type="InterPro" id="IPR006139">
    <property type="entry name" value="D-isomer_2_OHA_DH_cat_dom"/>
</dbReference>
<evidence type="ECO:0000256" key="3">
    <source>
        <dbReference type="ARBA" id="ARBA00023027"/>
    </source>
</evidence>
<feature type="domain" description="D-isomer specific 2-hydroxyacid dehydrogenase catalytic" evidence="5">
    <location>
        <begin position="28"/>
        <end position="327"/>
    </location>
</feature>
<dbReference type="CDD" id="cd12156">
    <property type="entry name" value="HPPR"/>
    <property type="match status" value="1"/>
</dbReference>
<evidence type="ECO:0000256" key="1">
    <source>
        <dbReference type="ARBA" id="ARBA00022857"/>
    </source>
</evidence>